<dbReference type="EMBL" id="NBBJ01000001">
    <property type="protein sequence ID" value="OWK32514.1"/>
    <property type="molecule type" value="Genomic_DNA"/>
</dbReference>
<feature type="transmembrane region" description="Helical" evidence="1">
    <location>
        <begin position="7"/>
        <end position="28"/>
    </location>
</feature>
<reference evidence="2 3" key="1">
    <citation type="submission" date="2017-03" db="EMBL/GenBank/DDBJ databases">
        <title>Genome sequence of Sphingomonas mucosissima DSM 17494.</title>
        <authorList>
            <person name="Poehlein A."/>
            <person name="Wuebbeler J.H."/>
            <person name="Steinbuechel A."/>
            <person name="Daniel R."/>
        </authorList>
    </citation>
    <scope>NUCLEOTIDE SEQUENCE [LARGE SCALE GENOMIC DNA]</scope>
    <source>
        <strain evidence="2 3">DSM 17494</strain>
    </source>
</reference>
<name>A0A245ZS08_9SPHN</name>
<feature type="transmembrane region" description="Helical" evidence="1">
    <location>
        <begin position="82"/>
        <end position="104"/>
    </location>
</feature>
<keyword evidence="1" id="KW-0472">Membrane</keyword>
<keyword evidence="1" id="KW-0812">Transmembrane</keyword>
<organism evidence="2 3">
    <name type="scientific">Sphingomonas mucosissima</name>
    <dbReference type="NCBI Taxonomy" id="370959"/>
    <lineage>
        <taxon>Bacteria</taxon>
        <taxon>Pseudomonadati</taxon>
        <taxon>Pseudomonadota</taxon>
        <taxon>Alphaproteobacteria</taxon>
        <taxon>Sphingomonadales</taxon>
        <taxon>Sphingomonadaceae</taxon>
        <taxon>Sphingomonas</taxon>
    </lineage>
</organism>
<dbReference type="Proteomes" id="UP000197783">
    <property type="component" value="Unassembled WGS sequence"/>
</dbReference>
<evidence type="ECO:0000313" key="2">
    <source>
        <dbReference type="EMBL" id="OWK32514.1"/>
    </source>
</evidence>
<evidence type="ECO:0000313" key="3">
    <source>
        <dbReference type="Proteomes" id="UP000197783"/>
    </source>
</evidence>
<protein>
    <submittedName>
        <fullName evidence="2">Uncharacterized protein</fullName>
    </submittedName>
</protein>
<dbReference type="AlphaFoldDB" id="A0A245ZS08"/>
<accession>A0A245ZS08</accession>
<gene>
    <name evidence="2" type="ORF">SPMU_08470</name>
</gene>
<proteinExistence type="predicted"/>
<keyword evidence="1" id="KW-1133">Transmembrane helix</keyword>
<keyword evidence="3" id="KW-1185">Reference proteome</keyword>
<dbReference type="OrthoDB" id="9904621at2"/>
<evidence type="ECO:0000256" key="1">
    <source>
        <dbReference type="SAM" id="Phobius"/>
    </source>
</evidence>
<sequence length="143" mass="15139">MTGERRRAALTMAGIGVALSALCGWLLVDSISTFLSAWREGAPEVRVSGGDVGMLVLMPIFAGLAIYGFAAIFGDGAIVQRIGVVTIVAALITLPLALGGSWAFQNWAEERLKARGYVRCGAERVGRFPSTTMCKRGALPPRI</sequence>
<comment type="caution">
    <text evidence="2">The sequence shown here is derived from an EMBL/GenBank/DDBJ whole genome shotgun (WGS) entry which is preliminary data.</text>
</comment>
<feature type="transmembrane region" description="Helical" evidence="1">
    <location>
        <begin position="52"/>
        <end position="70"/>
    </location>
</feature>
<dbReference type="RefSeq" id="WP_088332197.1">
    <property type="nucleotide sequence ID" value="NZ_NBBJ01000001.1"/>
</dbReference>